<evidence type="ECO:0000256" key="1">
    <source>
        <dbReference type="SAM" id="Coils"/>
    </source>
</evidence>
<keyword evidence="5" id="KW-1185">Reference proteome</keyword>
<reference evidence="4" key="2">
    <citation type="submission" date="2020-05" db="UniProtKB">
        <authorList>
            <consortium name="EnsemblMetazoa"/>
        </authorList>
    </citation>
    <scope>IDENTIFICATION</scope>
    <source>
        <strain evidence="4">Indian</strain>
    </source>
</reference>
<dbReference type="GO" id="GO:0090162">
    <property type="term" value="P:establishment of epithelial cell polarity"/>
    <property type="evidence" value="ECO:0007669"/>
    <property type="project" value="InterPro"/>
</dbReference>
<feature type="coiled-coil region" evidence="1">
    <location>
        <begin position="657"/>
        <end position="921"/>
    </location>
</feature>
<feature type="coiled-coil region" evidence="1">
    <location>
        <begin position="481"/>
        <end position="508"/>
    </location>
</feature>
<dbReference type="GO" id="GO:0060271">
    <property type="term" value="P:cilium assembly"/>
    <property type="evidence" value="ECO:0007669"/>
    <property type="project" value="InterPro"/>
</dbReference>
<feature type="domain" description="Fas-binding factor 1 C-terminal" evidence="3">
    <location>
        <begin position="491"/>
        <end position="936"/>
    </location>
</feature>
<name>A0A182YIQ1_ANOST</name>
<dbReference type="InterPro" id="IPR033561">
    <property type="entry name" value="FBF1"/>
</dbReference>
<feature type="compositionally biased region" description="Polar residues" evidence="2">
    <location>
        <begin position="105"/>
        <end position="117"/>
    </location>
</feature>
<feature type="coiled-coil region" evidence="1">
    <location>
        <begin position="557"/>
        <end position="606"/>
    </location>
</feature>
<dbReference type="Proteomes" id="UP000076408">
    <property type="component" value="Unassembled WGS sequence"/>
</dbReference>
<keyword evidence="1" id="KW-0175">Coiled coil</keyword>
<sequence>MNFDLDDPLEGLLSDGSNDSLFGNEAAKKPAKSSKPGKMEDLFGIKTDTVTQPPKPVEQSSTAAEKVQPASLDYTKPSTSTTAQQPSSLTSMQARKSDTPAIKQPTGTVTSTKSATPQKKEISFDDSDLLADLGFDPKKPKSKSSILDDILGGSLTASTKEIPPKSVLTKPRQSLTTTLEEPPNTGKPVPRQTVEASDHPQPENTVTGGYAPSGGGGGNTVPSSGALPKRSGRRKSSVSVLNDPLGLFGSTADEKTARPEATKQTKRLGRIGLNDDTGAKDVDPTRTGSATPAKPRDSIVSNAPIVSVPQPQKEVSIEVPVPSKPEKLPTPAEASFVPSQPVPIVQPKSIFPDPQTVTNTLQLVEAEAQSAIAAMQQQEFQLSVAGQMKAQEQALIDMQQKQHTILKRQEAQFNELLQKQMQRHTALEEVLAKQQQRINANIQLIMSQPASMPANPFLDQKAEEHFGTDSKLFSVKNPTESLELQTDVKRLEMEKLRLEDMVSNLSANHEQELSILETSYKKQMIFLEDSLRIIETRLKHDNKQLEEFYRAKLTFAEQEQQKLVQDHEAKVQAMEEQHRKVIDQLKAGYEESLDQLRQDHREMIATVRESKMLEFSVVQENESYLKTLKTASSYLENASGDLQQLRDTLQEQIEFSHKEKELQLKHREKQLEDQQRLVERSREAAAEENVRLLNLVEMLESKVTEMTKVSSEERWEYQQKCTKLEAEKQSLEKEKLFLRERHAREESRIAELKQTQLEEHARLMDKVAQERQTLLEEKAKMETMAQLTSGTNSLGSGMSRAEVDAALKVAEEAARQADAEKDRYLQLQRQLESKRREMQTRESKLREAKDELESAIDRATQRERHAESVYRALRKSEQNLQLKMQLVQRQFRDVSEREDRLAKEKIEFSKERMELQAARRKLLQTRCSLCKIGDKSQEIGDLLTTNTDSVADDLKLEANFAEMQNRLDSTAVKLDHFFDSDVDRQMKLFLDRNQVEQGDDDMQLTASQRRHRDIDRDLALLSFDALFPQLRAGLDGPEGSDTQKGPL</sequence>
<dbReference type="STRING" id="30069.A0A182YIQ1"/>
<evidence type="ECO:0000313" key="4">
    <source>
        <dbReference type="EnsemblMetazoa" id="ASTEI08337-PA"/>
    </source>
</evidence>
<dbReference type="PANTHER" id="PTHR33689:SF1">
    <property type="entry name" value="FAS-BINDING FACTOR 1"/>
    <property type="match status" value="1"/>
</dbReference>
<organism evidence="4 5">
    <name type="scientific">Anopheles stephensi</name>
    <name type="common">Indo-Pakistan malaria mosquito</name>
    <dbReference type="NCBI Taxonomy" id="30069"/>
    <lineage>
        <taxon>Eukaryota</taxon>
        <taxon>Metazoa</taxon>
        <taxon>Ecdysozoa</taxon>
        <taxon>Arthropoda</taxon>
        <taxon>Hexapoda</taxon>
        <taxon>Insecta</taxon>
        <taxon>Pterygota</taxon>
        <taxon>Neoptera</taxon>
        <taxon>Endopterygota</taxon>
        <taxon>Diptera</taxon>
        <taxon>Nematocera</taxon>
        <taxon>Culicoidea</taxon>
        <taxon>Culicidae</taxon>
        <taxon>Anophelinae</taxon>
        <taxon>Anopheles</taxon>
    </lineage>
</organism>
<feature type="region of interest" description="Disordered" evidence="2">
    <location>
        <begin position="1"/>
        <end position="307"/>
    </location>
</feature>
<dbReference type="InterPro" id="IPR049390">
    <property type="entry name" value="FBF1_C"/>
</dbReference>
<evidence type="ECO:0000256" key="2">
    <source>
        <dbReference type="SAM" id="MobiDB-lite"/>
    </source>
</evidence>
<dbReference type="VEuPathDB" id="VectorBase:ASTEI20_040264"/>
<feature type="compositionally biased region" description="Polar residues" evidence="2">
    <location>
        <begin position="48"/>
        <end position="63"/>
    </location>
</feature>
<dbReference type="GO" id="GO:0005814">
    <property type="term" value="C:centriole"/>
    <property type="evidence" value="ECO:0007669"/>
    <property type="project" value="TreeGrafter"/>
</dbReference>
<dbReference type="GO" id="GO:0097539">
    <property type="term" value="C:ciliary transition fiber"/>
    <property type="evidence" value="ECO:0007669"/>
    <property type="project" value="InterPro"/>
</dbReference>
<dbReference type="VEuPathDB" id="VectorBase:ASTE004368"/>
<dbReference type="EnsemblMetazoa" id="ASTEI08337-RA">
    <property type="protein sequence ID" value="ASTEI08337-PA"/>
    <property type="gene ID" value="ASTEI08337"/>
</dbReference>
<reference evidence="5" key="1">
    <citation type="journal article" date="2014" name="Genome Biol.">
        <title>Genome analysis of a major urban malaria vector mosquito, Anopheles stephensi.</title>
        <authorList>
            <person name="Jiang X."/>
            <person name="Peery A."/>
            <person name="Hall A.B."/>
            <person name="Sharma A."/>
            <person name="Chen X.G."/>
            <person name="Waterhouse R.M."/>
            <person name="Komissarov A."/>
            <person name="Riehle M.M."/>
            <person name="Shouche Y."/>
            <person name="Sharakhova M.V."/>
            <person name="Lawson D."/>
            <person name="Pakpour N."/>
            <person name="Arensburger P."/>
            <person name="Davidson V.L."/>
            <person name="Eiglmeier K."/>
            <person name="Emrich S."/>
            <person name="George P."/>
            <person name="Kennedy R.C."/>
            <person name="Mane S.P."/>
            <person name="Maslen G."/>
            <person name="Oringanje C."/>
            <person name="Qi Y."/>
            <person name="Settlage R."/>
            <person name="Tojo M."/>
            <person name="Tubio J.M."/>
            <person name="Unger M.F."/>
            <person name="Wang B."/>
            <person name="Vernick K.D."/>
            <person name="Ribeiro J.M."/>
            <person name="James A.A."/>
            <person name="Michel K."/>
            <person name="Riehle M.A."/>
            <person name="Luckhart S."/>
            <person name="Sharakhov I.V."/>
            <person name="Tu Z."/>
        </authorList>
    </citation>
    <scope>NUCLEOTIDE SEQUENCE [LARGE SCALE GENOMIC DNA]</scope>
    <source>
        <strain evidence="5">Indian</strain>
    </source>
</reference>
<accession>A0A182YIQ1</accession>
<dbReference type="GO" id="GO:0036064">
    <property type="term" value="C:ciliary basal body"/>
    <property type="evidence" value="ECO:0007669"/>
    <property type="project" value="TreeGrafter"/>
</dbReference>
<feature type="compositionally biased region" description="Low complexity" evidence="2">
    <location>
        <begin position="75"/>
        <end position="91"/>
    </location>
</feature>
<dbReference type="OMA" id="EESEHMA"/>
<dbReference type="VEuPathDB" id="VectorBase:ASTEI08337"/>
<dbReference type="AlphaFoldDB" id="A0A182YIQ1"/>
<proteinExistence type="predicted"/>
<dbReference type="Pfam" id="PF21007">
    <property type="entry name" value="FBF1"/>
    <property type="match status" value="1"/>
</dbReference>
<evidence type="ECO:0000313" key="5">
    <source>
        <dbReference type="Proteomes" id="UP000076408"/>
    </source>
</evidence>
<protein>
    <recommendedName>
        <fullName evidence="3">Fas-binding factor 1 C-terminal domain-containing protein</fullName>
    </recommendedName>
</protein>
<dbReference type="PANTHER" id="PTHR33689">
    <property type="entry name" value="FAS-BINDING FACTOR 1"/>
    <property type="match status" value="1"/>
</dbReference>
<evidence type="ECO:0000259" key="3">
    <source>
        <dbReference type="Pfam" id="PF21007"/>
    </source>
</evidence>
<feature type="compositionally biased region" description="Basic and acidic residues" evidence="2">
    <location>
        <begin position="252"/>
        <end position="263"/>
    </location>
</feature>